<gene>
    <name evidence="1" type="ORF">ECBP3_0051</name>
</gene>
<proteinExistence type="predicted"/>
<reference evidence="1 2" key="1">
    <citation type="submission" date="2013-12" db="EMBL/GenBank/DDBJ databases">
        <authorList>
            <person name="Nho S.W."/>
            <person name="Jang H.B."/>
            <person name="Kim K.S."/>
            <person name="Kim T.H."/>
            <person name="Cha I.S."/>
            <person name="Park S.B."/>
            <person name="Jung T.S."/>
        </authorList>
    </citation>
    <scope>NUCLEOTIDE SEQUENCE [LARGE SCALE GENOMIC DNA]</scope>
</reference>
<accession>W6B232</accession>
<dbReference type="GeneID" id="18505185"/>
<dbReference type="Gene3D" id="3.30.40.220">
    <property type="match status" value="1"/>
</dbReference>
<dbReference type="KEGG" id="vg:18505185"/>
<dbReference type="Proteomes" id="UP000019301">
    <property type="component" value="Segment"/>
</dbReference>
<protein>
    <submittedName>
        <fullName evidence="1">Uncharacterized protein</fullName>
    </submittedName>
</protein>
<keyword evidence="2" id="KW-1185">Reference proteome</keyword>
<dbReference type="EMBL" id="KF981730">
    <property type="protein sequence ID" value="AHI60828.1"/>
    <property type="molecule type" value="Genomic_DNA"/>
</dbReference>
<sequence length="150" mass="17066">MESNVNVKNCALIASNEWRRRNRSAASAAMGQYRQTWGGAVRERYHNSHHRARERGFEFTITQDYLFELLSQQNYKCALTGDSLSFVSGHPNKLSLDRKDNSKGYEIGNVQWVTWEVNNAKGKLSDAQFIDLCRKVCVTESSETIPEGST</sequence>
<evidence type="ECO:0000313" key="2">
    <source>
        <dbReference type="Proteomes" id="UP000019301"/>
    </source>
</evidence>
<evidence type="ECO:0000313" key="1">
    <source>
        <dbReference type="EMBL" id="AHI60828.1"/>
    </source>
</evidence>
<name>W6B232_9CAUD</name>
<dbReference type="RefSeq" id="YP_009008745.1">
    <property type="nucleotide sequence ID" value="NC_023593.1"/>
</dbReference>
<organism evidence="1 2">
    <name type="scientific">Escherichia phage KBNP1711</name>
    <dbReference type="NCBI Taxonomy" id="1436889"/>
    <lineage>
        <taxon>Viruses</taxon>
        <taxon>Duplodnaviria</taxon>
        <taxon>Heunggongvirae</taxon>
        <taxon>Uroviricota</taxon>
        <taxon>Caudoviricetes</taxon>
        <taxon>Mktvariviridae</taxon>
        <taxon>Gordonclarkvirinae</taxon>
        <taxon>Nieuwekanaalvirus</taxon>
        <taxon>Nieuwekanaalvirus KBNP1711</taxon>
    </lineage>
</organism>
<dbReference type="OrthoDB" id="6550at10239"/>